<sequence>MGRESGVQDLRSKISSLNISSNPAASIIDKNNKVGFDDDMMEIKKRLTKGSSNLETVSLVGMGGIDKSTLATKVYEDEYIEENNKKLAEVLYKGRKYLIIMDDVWIPRFGMT</sequence>
<dbReference type="SUPFAM" id="SSF52540">
    <property type="entry name" value="P-loop containing nucleoside triphosphate hydrolases"/>
    <property type="match status" value="1"/>
</dbReference>
<dbReference type="OrthoDB" id="2975936at2759"/>
<dbReference type="Proteomes" id="UP000594638">
    <property type="component" value="Unassembled WGS sequence"/>
</dbReference>
<name>A0A8S0R5V5_OLEEU</name>
<evidence type="ECO:0000313" key="2">
    <source>
        <dbReference type="EMBL" id="CAA2973978.1"/>
    </source>
</evidence>
<gene>
    <name evidence="2" type="ORF">OLEA9_A012005</name>
</gene>
<organism evidence="2 3">
    <name type="scientific">Olea europaea subsp. europaea</name>
    <dbReference type="NCBI Taxonomy" id="158383"/>
    <lineage>
        <taxon>Eukaryota</taxon>
        <taxon>Viridiplantae</taxon>
        <taxon>Streptophyta</taxon>
        <taxon>Embryophyta</taxon>
        <taxon>Tracheophyta</taxon>
        <taxon>Spermatophyta</taxon>
        <taxon>Magnoliopsida</taxon>
        <taxon>eudicotyledons</taxon>
        <taxon>Gunneridae</taxon>
        <taxon>Pentapetalae</taxon>
        <taxon>asterids</taxon>
        <taxon>lamiids</taxon>
        <taxon>Lamiales</taxon>
        <taxon>Oleaceae</taxon>
        <taxon>Oleeae</taxon>
        <taxon>Olea</taxon>
    </lineage>
</organism>
<dbReference type="Pfam" id="PF00931">
    <property type="entry name" value="NB-ARC"/>
    <property type="match status" value="1"/>
</dbReference>
<dbReference type="InterPro" id="IPR027417">
    <property type="entry name" value="P-loop_NTPase"/>
</dbReference>
<proteinExistence type="predicted"/>
<dbReference type="GO" id="GO:0043531">
    <property type="term" value="F:ADP binding"/>
    <property type="evidence" value="ECO:0007669"/>
    <property type="project" value="InterPro"/>
</dbReference>
<feature type="domain" description="NB-ARC" evidence="1">
    <location>
        <begin position="37"/>
        <end position="80"/>
    </location>
</feature>
<protein>
    <submittedName>
        <fullName evidence="2">Late blight resistance homolog R1B-8</fullName>
    </submittedName>
</protein>
<accession>A0A8S0R5V5</accession>
<dbReference type="Gene3D" id="3.40.50.300">
    <property type="entry name" value="P-loop containing nucleotide triphosphate hydrolases"/>
    <property type="match status" value="1"/>
</dbReference>
<dbReference type="Gramene" id="OE9A012005T1">
    <property type="protein sequence ID" value="OE9A012005C1"/>
    <property type="gene ID" value="OE9A012005"/>
</dbReference>
<reference evidence="2 3" key="1">
    <citation type="submission" date="2019-12" db="EMBL/GenBank/DDBJ databases">
        <authorList>
            <person name="Alioto T."/>
            <person name="Alioto T."/>
            <person name="Gomez Garrido J."/>
        </authorList>
    </citation>
    <scope>NUCLEOTIDE SEQUENCE [LARGE SCALE GENOMIC DNA]</scope>
</reference>
<keyword evidence="3" id="KW-1185">Reference proteome</keyword>
<dbReference type="AlphaFoldDB" id="A0A8S0R5V5"/>
<evidence type="ECO:0000313" key="3">
    <source>
        <dbReference type="Proteomes" id="UP000594638"/>
    </source>
</evidence>
<comment type="caution">
    <text evidence="2">The sequence shown here is derived from an EMBL/GenBank/DDBJ whole genome shotgun (WGS) entry which is preliminary data.</text>
</comment>
<dbReference type="EMBL" id="CACTIH010002137">
    <property type="protein sequence ID" value="CAA2973978.1"/>
    <property type="molecule type" value="Genomic_DNA"/>
</dbReference>
<dbReference type="InterPro" id="IPR002182">
    <property type="entry name" value="NB-ARC"/>
</dbReference>
<evidence type="ECO:0000259" key="1">
    <source>
        <dbReference type="Pfam" id="PF00931"/>
    </source>
</evidence>